<dbReference type="NCBIfam" id="TIGR00006">
    <property type="entry name" value="16S rRNA (cytosine(1402)-N(4))-methyltransferase RsmH"/>
    <property type="match status" value="1"/>
</dbReference>
<dbReference type="PANTHER" id="PTHR11265:SF0">
    <property type="entry name" value="12S RRNA N4-METHYLCYTIDINE METHYLTRANSFERASE"/>
    <property type="match status" value="1"/>
</dbReference>
<evidence type="ECO:0000256" key="4">
    <source>
        <dbReference type="ARBA" id="ARBA00022679"/>
    </source>
</evidence>
<reference evidence="7" key="2">
    <citation type="submission" date="2021-09" db="EMBL/GenBank/DDBJ databases">
        <authorList>
            <person name="Gilroy R."/>
        </authorList>
    </citation>
    <scope>NUCLEOTIDE SEQUENCE</scope>
    <source>
        <strain evidence="7">ChiGjej2B2-19336</strain>
    </source>
</reference>
<comment type="subcellular location">
    <subcellularLocation>
        <location evidence="6">Cytoplasm</location>
    </subcellularLocation>
</comment>
<evidence type="ECO:0000256" key="6">
    <source>
        <dbReference type="HAMAP-Rule" id="MF_01007"/>
    </source>
</evidence>
<dbReference type="EMBL" id="DYZA01000024">
    <property type="protein sequence ID" value="HJD96276.1"/>
    <property type="molecule type" value="Genomic_DNA"/>
</dbReference>
<feature type="binding site" evidence="6">
    <location>
        <position position="96"/>
    </location>
    <ligand>
        <name>S-adenosyl-L-methionine</name>
        <dbReference type="ChEBI" id="CHEBI:59789"/>
    </ligand>
</feature>
<protein>
    <recommendedName>
        <fullName evidence="6">Ribosomal RNA small subunit methyltransferase H</fullName>
        <ecNumber evidence="6">2.1.1.199</ecNumber>
    </recommendedName>
    <alternativeName>
        <fullName evidence="6">16S rRNA m(4)C1402 methyltransferase</fullName>
    </alternativeName>
    <alternativeName>
        <fullName evidence="6">rRNA (cytosine-N(4)-)-methyltransferase RsmH</fullName>
    </alternativeName>
</protein>
<comment type="catalytic activity">
    <reaction evidence="6">
        <text>cytidine(1402) in 16S rRNA + S-adenosyl-L-methionine = N(4)-methylcytidine(1402) in 16S rRNA + S-adenosyl-L-homocysteine + H(+)</text>
        <dbReference type="Rhea" id="RHEA:42928"/>
        <dbReference type="Rhea" id="RHEA-COMP:10286"/>
        <dbReference type="Rhea" id="RHEA-COMP:10287"/>
        <dbReference type="ChEBI" id="CHEBI:15378"/>
        <dbReference type="ChEBI" id="CHEBI:57856"/>
        <dbReference type="ChEBI" id="CHEBI:59789"/>
        <dbReference type="ChEBI" id="CHEBI:74506"/>
        <dbReference type="ChEBI" id="CHEBI:82748"/>
        <dbReference type="EC" id="2.1.1.199"/>
    </reaction>
</comment>
<dbReference type="InterPro" id="IPR029063">
    <property type="entry name" value="SAM-dependent_MTases_sf"/>
</dbReference>
<dbReference type="PANTHER" id="PTHR11265">
    <property type="entry name" value="S-ADENOSYL-METHYLTRANSFERASE MRAW"/>
    <property type="match status" value="1"/>
</dbReference>
<feature type="binding site" evidence="6">
    <location>
        <begin position="46"/>
        <end position="48"/>
    </location>
    <ligand>
        <name>S-adenosyl-L-methionine</name>
        <dbReference type="ChEBI" id="CHEBI:59789"/>
    </ligand>
</feature>
<gene>
    <name evidence="6 7" type="primary">rsmH</name>
    <name evidence="7" type="ORF">K8W16_01330</name>
</gene>
<comment type="similarity">
    <text evidence="1 6">Belongs to the methyltransferase superfamily. RsmH family.</text>
</comment>
<evidence type="ECO:0000313" key="8">
    <source>
        <dbReference type="Proteomes" id="UP000698963"/>
    </source>
</evidence>
<accession>A0A921DQT5</accession>
<dbReference type="PIRSF" id="PIRSF004486">
    <property type="entry name" value="MraW"/>
    <property type="match status" value="1"/>
</dbReference>
<feature type="binding site" evidence="6">
    <location>
        <position position="66"/>
    </location>
    <ligand>
        <name>S-adenosyl-L-methionine</name>
        <dbReference type="ChEBI" id="CHEBI:59789"/>
    </ligand>
</feature>
<evidence type="ECO:0000313" key="7">
    <source>
        <dbReference type="EMBL" id="HJD96276.1"/>
    </source>
</evidence>
<dbReference type="Gene3D" id="1.10.150.170">
    <property type="entry name" value="Putative methyltransferase TM0872, insert domain"/>
    <property type="match status" value="1"/>
</dbReference>
<comment type="function">
    <text evidence="6">Specifically methylates the N4 position of cytidine in position 1402 (C1402) of 16S rRNA.</text>
</comment>
<feature type="binding site" evidence="6">
    <location>
        <position position="114"/>
    </location>
    <ligand>
        <name>S-adenosyl-L-methionine</name>
        <dbReference type="ChEBI" id="CHEBI:59789"/>
    </ligand>
</feature>
<reference evidence="7" key="1">
    <citation type="journal article" date="2021" name="PeerJ">
        <title>Extensive microbial diversity within the chicken gut microbiome revealed by metagenomics and culture.</title>
        <authorList>
            <person name="Gilroy R."/>
            <person name="Ravi A."/>
            <person name="Getino M."/>
            <person name="Pursley I."/>
            <person name="Horton D.L."/>
            <person name="Alikhan N.F."/>
            <person name="Baker D."/>
            <person name="Gharbi K."/>
            <person name="Hall N."/>
            <person name="Watson M."/>
            <person name="Adriaenssens E.M."/>
            <person name="Foster-Nyarko E."/>
            <person name="Jarju S."/>
            <person name="Secka A."/>
            <person name="Antonio M."/>
            <person name="Oren A."/>
            <person name="Chaudhuri R.R."/>
            <person name="La Ragione R."/>
            <person name="Hildebrand F."/>
            <person name="Pallen M.J."/>
        </authorList>
    </citation>
    <scope>NUCLEOTIDE SEQUENCE</scope>
    <source>
        <strain evidence="7">ChiGjej2B2-19336</strain>
    </source>
</reference>
<dbReference type="HAMAP" id="MF_01007">
    <property type="entry name" value="16SrRNA_methyltr_H"/>
    <property type="match status" value="1"/>
</dbReference>
<dbReference type="RefSeq" id="WP_304120483.1">
    <property type="nucleotide sequence ID" value="NZ_DYZA01000024.1"/>
</dbReference>
<evidence type="ECO:0000256" key="1">
    <source>
        <dbReference type="ARBA" id="ARBA00010396"/>
    </source>
</evidence>
<keyword evidence="6" id="KW-0963">Cytoplasm</keyword>
<evidence type="ECO:0000256" key="2">
    <source>
        <dbReference type="ARBA" id="ARBA00022552"/>
    </source>
</evidence>
<evidence type="ECO:0000256" key="5">
    <source>
        <dbReference type="ARBA" id="ARBA00022691"/>
    </source>
</evidence>
<dbReference type="Pfam" id="PF01795">
    <property type="entry name" value="Methyltransf_5"/>
    <property type="match status" value="1"/>
</dbReference>
<dbReference type="Proteomes" id="UP000698963">
    <property type="component" value="Unassembled WGS sequence"/>
</dbReference>
<keyword evidence="3 6" id="KW-0489">Methyltransferase</keyword>
<name>A0A921DQT5_9BACT</name>
<dbReference type="SUPFAM" id="SSF81799">
    <property type="entry name" value="Putative methyltransferase TM0872, insert domain"/>
    <property type="match status" value="1"/>
</dbReference>
<keyword evidence="2 6" id="KW-0698">rRNA processing</keyword>
<organism evidence="7 8">
    <name type="scientific">Mailhella massiliensis</name>
    <dbReference type="NCBI Taxonomy" id="1903261"/>
    <lineage>
        <taxon>Bacteria</taxon>
        <taxon>Pseudomonadati</taxon>
        <taxon>Thermodesulfobacteriota</taxon>
        <taxon>Desulfovibrionia</taxon>
        <taxon>Desulfovibrionales</taxon>
        <taxon>Desulfovibrionaceae</taxon>
        <taxon>Mailhella</taxon>
    </lineage>
</organism>
<dbReference type="Gene3D" id="3.40.50.150">
    <property type="entry name" value="Vaccinia Virus protein VP39"/>
    <property type="match status" value="1"/>
</dbReference>
<keyword evidence="5 6" id="KW-0949">S-adenosyl-L-methionine</keyword>
<dbReference type="AlphaFoldDB" id="A0A921DQT5"/>
<dbReference type="SUPFAM" id="SSF53335">
    <property type="entry name" value="S-adenosyl-L-methionine-dependent methyltransferases"/>
    <property type="match status" value="1"/>
</dbReference>
<proteinExistence type="inferred from homology"/>
<evidence type="ECO:0000256" key="3">
    <source>
        <dbReference type="ARBA" id="ARBA00022603"/>
    </source>
</evidence>
<dbReference type="InterPro" id="IPR023397">
    <property type="entry name" value="SAM-dep_MeTrfase_MraW_recog"/>
</dbReference>
<feature type="binding site" evidence="6">
    <location>
        <position position="121"/>
    </location>
    <ligand>
        <name>S-adenosyl-L-methionine</name>
        <dbReference type="ChEBI" id="CHEBI:59789"/>
    </ligand>
</feature>
<dbReference type="GO" id="GO:0070475">
    <property type="term" value="P:rRNA base methylation"/>
    <property type="evidence" value="ECO:0007669"/>
    <property type="project" value="UniProtKB-UniRule"/>
</dbReference>
<dbReference type="GO" id="GO:0071424">
    <property type="term" value="F:rRNA (cytosine-N4-)-methyltransferase activity"/>
    <property type="evidence" value="ECO:0007669"/>
    <property type="project" value="UniProtKB-UniRule"/>
</dbReference>
<sequence length="343" mass="38113">MPHRSSSSLHVTAENAGHVSVLLPEVLEALAPRPGGRYLDGTLGLAGHSAALMERARGEAFLCGLDRDPQALVRAEKRLEPYKEHCRLFSLEYASFADALDALGWDCVDGALLDIGISSLQLDVAERGFSLHGDAPLDMRMDMGGIAHAEREPWAESARTVVNMADVNTLRRIIETYGEDPQAPRIARAIVEARQLAPIETTGQLADIVWRAYPAKWRETARNHPATRTFQAIRMVVNDELGQLERFLDAILPRLAVGGRLAIITFHSLEDRIVKQRFRTWSSDCLCPPHLPRCVCNHHAEARLLTRKPIVPGKDEILINPRAGSAKLRVVEKLPPYKKEELS</sequence>
<dbReference type="EC" id="2.1.1.199" evidence="6"/>
<keyword evidence="4 6" id="KW-0808">Transferase</keyword>
<dbReference type="InterPro" id="IPR002903">
    <property type="entry name" value="RsmH"/>
</dbReference>
<comment type="caution">
    <text evidence="7">The sequence shown here is derived from an EMBL/GenBank/DDBJ whole genome shotgun (WGS) entry which is preliminary data.</text>
</comment>
<dbReference type="GO" id="GO:0005737">
    <property type="term" value="C:cytoplasm"/>
    <property type="evidence" value="ECO:0007669"/>
    <property type="project" value="UniProtKB-SubCell"/>
</dbReference>